<accession>A0AB38P5I8</accession>
<comment type="caution">
    <text evidence="2">The sequence shown here is derived from an EMBL/GenBank/DDBJ whole genome shotgun (WGS) entry which is preliminary data.</text>
</comment>
<evidence type="ECO:0000313" key="2">
    <source>
        <dbReference type="EMBL" id="TKK20215.1"/>
    </source>
</evidence>
<organism evidence="2 3">
    <name type="scientific">Enterobacter cancerogenus</name>
    <dbReference type="NCBI Taxonomy" id="69218"/>
    <lineage>
        <taxon>Bacteria</taxon>
        <taxon>Pseudomonadati</taxon>
        <taxon>Pseudomonadota</taxon>
        <taxon>Gammaproteobacteria</taxon>
        <taxon>Enterobacterales</taxon>
        <taxon>Enterobacteriaceae</taxon>
        <taxon>Enterobacter</taxon>
        <taxon>Enterobacter cloacae complex</taxon>
    </lineage>
</organism>
<protein>
    <submittedName>
        <fullName evidence="2">Uncharacterized protein</fullName>
    </submittedName>
</protein>
<feature type="chain" id="PRO_5044307067" evidence="1">
    <location>
        <begin position="19"/>
        <end position="92"/>
    </location>
</feature>
<keyword evidence="1" id="KW-0732">Signal</keyword>
<proteinExistence type="predicted"/>
<dbReference type="EMBL" id="QGAL01000002">
    <property type="protein sequence ID" value="TKK20215.1"/>
    <property type="molecule type" value="Genomic_DNA"/>
</dbReference>
<dbReference type="AlphaFoldDB" id="A0AB38P5I8"/>
<dbReference type="Proteomes" id="UP000306327">
    <property type="component" value="Unassembled WGS sequence"/>
</dbReference>
<evidence type="ECO:0000313" key="3">
    <source>
        <dbReference type="Proteomes" id="UP000306327"/>
    </source>
</evidence>
<gene>
    <name evidence="2" type="ORF">EcCFBP13530_06585</name>
</gene>
<feature type="signal peptide" evidence="1">
    <location>
        <begin position="1"/>
        <end position="18"/>
    </location>
</feature>
<sequence>MKHILCALFVFVSSSAFADVEQHLAELEQKSNAVRTKIINEVSSEQSRQQNKLAIQMKIDKLRAKIGGETDLQKKAEMEEQLKNLQSQKNSL</sequence>
<name>A0AB38P5I8_9ENTR</name>
<reference evidence="2 3" key="1">
    <citation type="journal article" date="2019" name="Sci. Rep.">
        <title>Differences in resource use lead to coexistence of seed-transmitted microbial populations.</title>
        <authorList>
            <person name="Torres-Cortes G."/>
            <person name="Garcia B.J."/>
            <person name="Compant S."/>
            <person name="Rezki S."/>
            <person name="Jones P."/>
            <person name="Preveaux A."/>
            <person name="Briand M."/>
            <person name="Roulet A."/>
            <person name="Bouchez O."/>
            <person name="Jacobson D."/>
            <person name="Barret M."/>
        </authorList>
    </citation>
    <scope>NUCLEOTIDE SEQUENCE [LARGE SCALE GENOMIC DNA]</scope>
    <source>
        <strain evidence="2 3">CFBP13530</strain>
    </source>
</reference>
<dbReference type="RefSeq" id="WP_137272194.1">
    <property type="nucleotide sequence ID" value="NZ_QGAL01000002.1"/>
</dbReference>
<evidence type="ECO:0000256" key="1">
    <source>
        <dbReference type="SAM" id="SignalP"/>
    </source>
</evidence>